<evidence type="ECO:0000313" key="2">
    <source>
        <dbReference type="Proteomes" id="UP000238274"/>
    </source>
</evidence>
<evidence type="ECO:0000313" key="1">
    <source>
        <dbReference type="EMBL" id="POW12841.1"/>
    </source>
</evidence>
<gene>
    <name evidence="1" type="ORF">PSHT_07948</name>
</gene>
<sequence>MSNLPIRQSDAHQPPGQTPTTNPDDSTTPASSSNLKTSFHKKPNLNHTPHQSSRGGRGGGRGGRKKNPLKSFTSS</sequence>
<dbReference type="VEuPathDB" id="FungiDB:PSHT_07948"/>
<reference evidence="2" key="3">
    <citation type="journal article" date="2018" name="Mol. Plant Microbe Interact.">
        <title>Genome sequence resources for the wheat stripe rust pathogen (Puccinia striiformis f. sp. tritici) and the barley stripe rust pathogen (Puccinia striiformis f. sp. hordei).</title>
        <authorList>
            <person name="Xia C."/>
            <person name="Wang M."/>
            <person name="Yin C."/>
            <person name="Cornejo O.E."/>
            <person name="Hulbert S.H."/>
            <person name="Chen X."/>
        </authorList>
    </citation>
    <scope>NUCLEOTIDE SEQUENCE [LARGE SCALE GENOMIC DNA]</scope>
    <source>
        <strain evidence="2">93TX-2</strain>
    </source>
</reference>
<dbReference type="Proteomes" id="UP000238274">
    <property type="component" value="Unassembled WGS sequence"/>
</dbReference>
<reference evidence="2" key="2">
    <citation type="journal article" date="2018" name="BMC Genomics">
        <title>Genomic insights into host adaptation between the wheat stripe rust pathogen (Puccinia striiformis f. sp. tritici) and the barley stripe rust pathogen (Puccinia striiformis f. sp. hordei).</title>
        <authorList>
            <person name="Xia C."/>
            <person name="Wang M."/>
            <person name="Yin C."/>
            <person name="Cornejo O.E."/>
            <person name="Hulbert S.H."/>
            <person name="Chen X."/>
        </authorList>
    </citation>
    <scope>NUCLEOTIDE SEQUENCE [LARGE SCALE GENOMIC DNA]</scope>
    <source>
        <strain evidence="2">93TX-2</strain>
    </source>
</reference>
<dbReference type="EMBL" id="PKSM01000101">
    <property type="protein sequence ID" value="POW12841.1"/>
    <property type="molecule type" value="Genomic_DNA"/>
</dbReference>
<reference evidence="1 2" key="1">
    <citation type="submission" date="2017-12" db="EMBL/GenBank/DDBJ databases">
        <title>Gene loss provides genomic basis for host adaptation in cereal stripe rust fungi.</title>
        <authorList>
            <person name="Xia C."/>
        </authorList>
    </citation>
    <scope>NUCLEOTIDE SEQUENCE [LARGE SCALE GENOMIC DNA]</scope>
    <source>
        <strain evidence="1 2">93TX-2</strain>
    </source>
</reference>
<keyword evidence="2" id="KW-1185">Reference proteome</keyword>
<comment type="caution">
    <text evidence="1">The sequence shown here is derived from an EMBL/GenBank/DDBJ whole genome shotgun (WGS) entry which is preliminary data.</text>
</comment>
<accession>A0A2S4VTI3</accession>
<protein>
    <submittedName>
        <fullName evidence="1">Uncharacterized protein</fullName>
    </submittedName>
</protein>
<organism evidence="1 2">
    <name type="scientific">Puccinia striiformis</name>
    <dbReference type="NCBI Taxonomy" id="27350"/>
    <lineage>
        <taxon>Eukaryota</taxon>
        <taxon>Fungi</taxon>
        <taxon>Dikarya</taxon>
        <taxon>Basidiomycota</taxon>
        <taxon>Pucciniomycotina</taxon>
        <taxon>Pucciniomycetes</taxon>
        <taxon>Pucciniales</taxon>
        <taxon>Pucciniaceae</taxon>
        <taxon>Puccinia</taxon>
    </lineage>
</organism>
<proteinExistence type="predicted"/>
<dbReference type="VEuPathDB" id="FungiDB:PSTT_00925"/>
<name>A0A2S4VTI3_9BASI</name>